<dbReference type="Proteomes" id="UP000028411">
    <property type="component" value="Unassembled WGS sequence"/>
</dbReference>
<dbReference type="EMBL" id="JFHR01000001">
    <property type="protein sequence ID" value="KEQ55595.1"/>
    <property type="molecule type" value="Genomic_DNA"/>
</dbReference>
<organism evidence="1 2">
    <name type="scientific">Sphingobium chlorophenolicum</name>
    <dbReference type="NCBI Taxonomy" id="46429"/>
    <lineage>
        <taxon>Bacteria</taxon>
        <taxon>Pseudomonadati</taxon>
        <taxon>Pseudomonadota</taxon>
        <taxon>Alphaproteobacteria</taxon>
        <taxon>Sphingomonadales</taxon>
        <taxon>Sphingomonadaceae</taxon>
        <taxon>Sphingobium</taxon>
    </lineage>
</organism>
<name>A0A081RK72_SPHCR</name>
<evidence type="ECO:0000313" key="2">
    <source>
        <dbReference type="Proteomes" id="UP000028411"/>
    </source>
</evidence>
<protein>
    <submittedName>
        <fullName evidence="1">Uncharacterized protein</fullName>
    </submittedName>
</protein>
<reference evidence="1 2" key="1">
    <citation type="submission" date="2014-02" db="EMBL/GenBank/DDBJ databases">
        <title>Whole genome sequence of Sphingobium chlorophenolicum NBRC 16172.</title>
        <authorList>
            <person name="Gan H.M."/>
            <person name="Gan H.Y."/>
            <person name="Chew T.H."/>
            <person name="Savka M.A."/>
        </authorList>
    </citation>
    <scope>NUCLEOTIDE SEQUENCE [LARGE SCALE GENOMIC DNA]</scope>
    <source>
        <strain evidence="1 2">NBRC 16172</strain>
    </source>
</reference>
<comment type="caution">
    <text evidence="1">The sequence shown here is derived from an EMBL/GenBank/DDBJ whole genome shotgun (WGS) entry which is preliminary data.</text>
</comment>
<evidence type="ECO:0000313" key="1">
    <source>
        <dbReference type="EMBL" id="KEQ55595.1"/>
    </source>
</evidence>
<sequence length="44" mass="5308">MIPKPDLKPAVRNSDVYLNRRDVCLAEAKEMYEKAQLFEERQRR</sequence>
<dbReference type="AlphaFoldDB" id="A0A081RK72"/>
<proteinExistence type="predicted"/>
<accession>A0A081RK72</accession>
<gene>
    <name evidence="1" type="ORF">BV95_00234</name>
</gene>
<dbReference type="PATRIC" id="fig|46429.4.peg.234"/>